<name>A0ABU7HRP6_9PSED</name>
<dbReference type="EMBL" id="JAZDQJ010000012">
    <property type="protein sequence ID" value="MEE1934206.1"/>
    <property type="molecule type" value="Genomic_DNA"/>
</dbReference>
<gene>
    <name evidence="3" type="ORF">V0R50_13315</name>
</gene>
<feature type="transmembrane region" description="Helical" evidence="2">
    <location>
        <begin position="382"/>
        <end position="403"/>
    </location>
</feature>
<keyword evidence="4" id="KW-1185">Reference proteome</keyword>
<dbReference type="PANTHER" id="PTHR34219">
    <property type="entry name" value="IRON-REGULATED INNER MEMBRANE PROTEIN-RELATED"/>
    <property type="match status" value="1"/>
</dbReference>
<dbReference type="PANTHER" id="PTHR34219:SF4">
    <property type="entry name" value="PEPSY DOMAIN-CONTAINING PROTEIN"/>
    <property type="match status" value="1"/>
</dbReference>
<proteinExistence type="predicted"/>
<dbReference type="Pfam" id="PF03929">
    <property type="entry name" value="PepSY_TM"/>
    <property type="match status" value="1"/>
</dbReference>
<feature type="region of interest" description="Disordered" evidence="1">
    <location>
        <begin position="504"/>
        <end position="526"/>
    </location>
</feature>
<feature type="transmembrane region" description="Helical" evidence="2">
    <location>
        <begin position="415"/>
        <end position="433"/>
    </location>
</feature>
<feature type="transmembrane region" description="Helical" evidence="2">
    <location>
        <begin position="475"/>
        <end position="495"/>
    </location>
</feature>
<feature type="transmembrane region" description="Helical" evidence="2">
    <location>
        <begin position="12"/>
        <end position="36"/>
    </location>
</feature>
<keyword evidence="2" id="KW-0812">Transmembrane</keyword>
<sequence>MKEGFRQAMAWLHTWAGLIFGWLLFAIFLTGTMSYFKPEITRWSQPEIPVRALDSAASLAIAQDYLQRNAPDAPSWFIQLPDERSPGLGVGWRGGDGPRGFTRKTLDAQTGEEIVPRDSRGGDFFYRFHFQLEMPYPWGRWLASFAALMMLVGLVTGIITHKKIFKEFFTFRPGKGQRSWLDGHNAIGVLVLPFHLMISYSSLVIFMYMVMPASILASYGSDQQAFFNDVFGPRETLKASGEKFPLPALPELYAQVKEQAPQTTITWVDIQRPGDRTAQVLFVPDGHERIVVQRGAGWRYNAADGSLAWSARPEHVPGIITGGFYGLHMGEFAGPMVRWLYFFFGLAGTAVIGTGLVMWLGKRQLKHVKSGTQPFELRLVEVLNIASMSGLILAVAGFFWANRLLPVALEGRSDWEVNLFFAVWLGALLHALLRKGRRAWGEQLALAALLWAGLPLLNAVTTGQGLDHSLLAGDWAMAGFDLTALGCGLFFAWAAGKMLRAPAPAAKRAPKPTKATPALNTEAEAS</sequence>
<feature type="transmembrane region" description="Helical" evidence="2">
    <location>
        <begin position="339"/>
        <end position="361"/>
    </location>
</feature>
<dbReference type="RefSeq" id="WP_330074980.1">
    <property type="nucleotide sequence ID" value="NZ_JAZDQJ010000012.1"/>
</dbReference>
<dbReference type="Proteomes" id="UP001335100">
    <property type="component" value="Unassembled WGS sequence"/>
</dbReference>
<evidence type="ECO:0000256" key="1">
    <source>
        <dbReference type="SAM" id="MobiDB-lite"/>
    </source>
</evidence>
<feature type="transmembrane region" description="Helical" evidence="2">
    <location>
        <begin position="186"/>
        <end position="211"/>
    </location>
</feature>
<keyword evidence="2" id="KW-0472">Membrane</keyword>
<keyword evidence="2" id="KW-1133">Transmembrane helix</keyword>
<evidence type="ECO:0000313" key="4">
    <source>
        <dbReference type="Proteomes" id="UP001335100"/>
    </source>
</evidence>
<evidence type="ECO:0000256" key="2">
    <source>
        <dbReference type="SAM" id="Phobius"/>
    </source>
</evidence>
<dbReference type="InterPro" id="IPR005625">
    <property type="entry name" value="PepSY-ass_TM"/>
</dbReference>
<reference evidence="3 4" key="1">
    <citation type="submission" date="2024-01" db="EMBL/GenBank/DDBJ databases">
        <title>Unpublished Manusciprt.</title>
        <authorList>
            <person name="Duman M."/>
            <person name="Valdes E.G."/>
            <person name="Ajmi N."/>
            <person name="Altun S."/>
            <person name="Saticioglu I.B."/>
        </authorList>
    </citation>
    <scope>NUCLEOTIDE SEQUENCE [LARGE SCALE GENOMIC DNA]</scope>
    <source>
        <strain evidence="3 4">148P</strain>
    </source>
</reference>
<comment type="caution">
    <text evidence="3">The sequence shown here is derived from an EMBL/GenBank/DDBJ whole genome shotgun (WGS) entry which is preliminary data.</text>
</comment>
<protein>
    <submittedName>
        <fullName evidence="3">PepSY-associated TM helix domain-containing protein</fullName>
    </submittedName>
</protein>
<feature type="transmembrane region" description="Helical" evidence="2">
    <location>
        <begin position="141"/>
        <end position="165"/>
    </location>
</feature>
<organism evidence="3 4">
    <name type="scientific">Pseudomonas ulcerans</name>
    <dbReference type="NCBI Taxonomy" id="3115852"/>
    <lineage>
        <taxon>Bacteria</taxon>
        <taxon>Pseudomonadati</taxon>
        <taxon>Pseudomonadota</taxon>
        <taxon>Gammaproteobacteria</taxon>
        <taxon>Pseudomonadales</taxon>
        <taxon>Pseudomonadaceae</taxon>
        <taxon>Pseudomonas</taxon>
    </lineage>
</organism>
<accession>A0ABU7HRP6</accession>
<feature type="transmembrane region" description="Helical" evidence="2">
    <location>
        <begin position="445"/>
        <end position="463"/>
    </location>
</feature>
<evidence type="ECO:0000313" key="3">
    <source>
        <dbReference type="EMBL" id="MEE1934206.1"/>
    </source>
</evidence>
<feature type="compositionally biased region" description="Low complexity" evidence="1">
    <location>
        <begin position="504"/>
        <end position="518"/>
    </location>
</feature>